<evidence type="ECO:0000313" key="11">
    <source>
        <dbReference type="Proteomes" id="UP001234581"/>
    </source>
</evidence>
<evidence type="ECO:0000256" key="3">
    <source>
        <dbReference type="ARBA" id="ARBA00022989"/>
    </source>
</evidence>
<dbReference type="GO" id="GO:0016020">
    <property type="term" value="C:membrane"/>
    <property type="evidence" value="ECO:0007669"/>
    <property type="project" value="UniProtKB-SubCell"/>
</dbReference>
<dbReference type="InterPro" id="IPR018823">
    <property type="entry name" value="ArAE_2_N"/>
</dbReference>
<reference evidence="10 11" key="1">
    <citation type="submission" date="2023-03" db="EMBL/GenBank/DDBJ databases">
        <title>Genome sequence of Lichtheimia ornata CBS 291.66.</title>
        <authorList>
            <person name="Mohabir J.T."/>
            <person name="Shea T.P."/>
            <person name="Kurbessoian T."/>
            <person name="Berby B."/>
            <person name="Fontaine J."/>
            <person name="Livny J."/>
            <person name="Gnirke A."/>
            <person name="Stajich J.E."/>
            <person name="Cuomo C.A."/>
        </authorList>
    </citation>
    <scope>NUCLEOTIDE SEQUENCE [LARGE SCALE GENOMIC DNA]</scope>
    <source>
        <strain evidence="10">CBS 291.66</strain>
    </source>
</reference>
<feature type="region of interest" description="Disordered" evidence="5">
    <location>
        <begin position="1"/>
        <end position="27"/>
    </location>
</feature>
<evidence type="ECO:0000256" key="4">
    <source>
        <dbReference type="ARBA" id="ARBA00023136"/>
    </source>
</evidence>
<dbReference type="EMBL" id="JARTCD010000035">
    <property type="protein sequence ID" value="KAJ8656994.1"/>
    <property type="molecule type" value="Genomic_DNA"/>
</dbReference>
<dbReference type="Proteomes" id="UP001234581">
    <property type="component" value="Unassembled WGS sequence"/>
</dbReference>
<keyword evidence="3 6" id="KW-1133">Transmembrane helix</keyword>
<dbReference type="AlphaFoldDB" id="A0AAD7V0E3"/>
<feature type="transmembrane region" description="Helical" evidence="6">
    <location>
        <begin position="163"/>
        <end position="179"/>
    </location>
</feature>
<feature type="domain" description="Putative ER transporter 6TM N-terminal" evidence="8">
    <location>
        <begin position="137"/>
        <end position="281"/>
    </location>
</feature>
<dbReference type="Pfam" id="PF10334">
    <property type="entry name" value="BRE4"/>
    <property type="match status" value="1"/>
</dbReference>
<gene>
    <name evidence="10" type="ORF">O0I10_007328</name>
</gene>
<evidence type="ECO:0000256" key="1">
    <source>
        <dbReference type="ARBA" id="ARBA00004141"/>
    </source>
</evidence>
<feature type="transmembrane region" description="Helical" evidence="6">
    <location>
        <begin position="654"/>
        <end position="672"/>
    </location>
</feature>
<evidence type="ECO:0000259" key="7">
    <source>
        <dbReference type="Pfam" id="PF10334"/>
    </source>
</evidence>
<evidence type="ECO:0000256" key="6">
    <source>
        <dbReference type="SAM" id="Phobius"/>
    </source>
</evidence>
<dbReference type="Pfam" id="PF13515">
    <property type="entry name" value="FUSC_2"/>
    <property type="match status" value="1"/>
</dbReference>
<feature type="transmembrane region" description="Helical" evidence="6">
    <location>
        <begin position="137"/>
        <end position="156"/>
    </location>
</feature>
<evidence type="ECO:0000256" key="5">
    <source>
        <dbReference type="SAM" id="MobiDB-lite"/>
    </source>
</evidence>
<dbReference type="PANTHER" id="PTHR37994">
    <property type="entry name" value="ARAE_2_N DOMAIN-CONTAINING PROTEIN-RELATED"/>
    <property type="match status" value="1"/>
</dbReference>
<accession>A0AAD7V0E3</accession>
<dbReference type="GeneID" id="83214737"/>
<feature type="transmembrane region" description="Helical" evidence="6">
    <location>
        <begin position="624"/>
        <end position="648"/>
    </location>
</feature>
<evidence type="ECO:0000259" key="8">
    <source>
        <dbReference type="Pfam" id="PF10337"/>
    </source>
</evidence>
<evidence type="ECO:0000256" key="2">
    <source>
        <dbReference type="ARBA" id="ARBA00022692"/>
    </source>
</evidence>
<dbReference type="PRINTS" id="PR02047">
    <property type="entry name" value="BREFELDNASP4"/>
</dbReference>
<proteinExistence type="predicted"/>
<feature type="transmembrane region" description="Helical" evidence="6">
    <location>
        <begin position="191"/>
        <end position="214"/>
    </location>
</feature>
<evidence type="ECO:0000313" key="10">
    <source>
        <dbReference type="EMBL" id="KAJ8656994.1"/>
    </source>
</evidence>
<comment type="subcellular location">
    <subcellularLocation>
        <location evidence="1">Membrane</location>
        <topology evidence="1">Multi-pass membrane protein</topology>
    </subcellularLocation>
</comment>
<protein>
    <recommendedName>
        <fullName evidence="12">ER transporter 6TM N-terminal domain-containing protein</fullName>
    </recommendedName>
</protein>
<dbReference type="InterPro" id="IPR023244">
    <property type="entry name" value="Brefeldin_A-sensitivity_4"/>
</dbReference>
<dbReference type="RefSeq" id="XP_058341907.1">
    <property type="nucleotide sequence ID" value="XM_058487346.1"/>
</dbReference>
<dbReference type="InterPro" id="IPR018820">
    <property type="entry name" value="BRE4-related_DUF2421"/>
</dbReference>
<keyword evidence="2 6" id="KW-0812">Transmembrane</keyword>
<feature type="transmembrane region" description="Helical" evidence="6">
    <location>
        <begin position="73"/>
        <end position="89"/>
    </location>
</feature>
<name>A0AAD7V0E3_9FUNG</name>
<comment type="caution">
    <text evidence="10">The sequence shown here is derived from an EMBL/GenBank/DDBJ whole genome shotgun (WGS) entry which is preliminary data.</text>
</comment>
<feature type="transmembrane region" description="Helical" evidence="6">
    <location>
        <begin position="717"/>
        <end position="737"/>
    </location>
</feature>
<feature type="transmembrane region" description="Helical" evidence="6">
    <location>
        <begin position="101"/>
        <end position="125"/>
    </location>
</feature>
<feature type="domain" description="Integral membrane bound transporter" evidence="9">
    <location>
        <begin position="599"/>
        <end position="729"/>
    </location>
</feature>
<dbReference type="InterPro" id="IPR049453">
    <property type="entry name" value="Memb_transporter_dom"/>
</dbReference>
<sequence>MSKREDDTPLQNTQSLPRQPSPAPRDSNIKQFMRDWVANIKIPPFETWRKPVKQALAMIIASIMTLSDSCRNSIGQGSLLCAIVIVFFFPARTFGVVFEDVIYGTLGALIASLYSLLGIFCANLARDPNIAYPVQPKSSGVLIVFLFIGVYVMTIIRFSVPRANFACIHAAIIFAFTLTDASLTPGFHPSLVWQFLIPVTVGAGISLAVSAIIWPDDSMTNYMNVFLKGLEGHNTFFKEHSEAFFTVSPASVATTLPSLHDRLQGCMLTLIDCKRAVHRDILYSRLNGSDISKLTKLIKELRPSLYGIGLSQIIKREILQDESAQEEQDALKGAIGELDKVFQPLTEACYNATKEAIERLRPFHGNRPRSILNSILWPFPRIFDVHHYIKKIMGASTNNDVIEEKRTTSTSLKELLTQLAAEADTTMWPLAVQHSLNHHERSLHLFGQYRYQLRHYTQRIVSLLEFVEEIEQTRTRRRFWFPTIKALKKRFFSNKPNESEHHQPEDPLDLTLVRTNTRREALGDLENPTEQASYVLSSSGKLYYRDPDVDPPASRRERFWYTIHKMILWAVSSNSMMGLKTAAGTVLMALPFYIANSAAWYMEWRGNWALIILQIWLSRASGMFIYATVMRLLGTVAGGVLGIVVWEIAQGNPYGLAVVLFIAYAILYYILMTNPNTRMFCILTVVTLTLVAIYTYNYKMGVFPGNSPVWTIAGKRILLVCIGVVAAAILSIIPRPIMARVELRKSLAHTVRDVGRLYGILTSQFLVPEIAMLNPTKEQKKGFRRLTLDLRRQIAEERTYMHLSSYEPPLRGRFPAERYKAVLETVDSMADLVAGMGYILEDIRPSWRQQMANTLQRERLDYIASIMTTMKLIATTLSAKMALPPYLIGPGDARDRFLQSLNHRLEFSSEDITHPSFLSYSAYIVTSTAFVKELQFLLETAEDLVGVEDPQEWLRKHM</sequence>
<feature type="transmembrane region" description="Helical" evidence="6">
    <location>
        <begin position="679"/>
        <end position="697"/>
    </location>
</feature>
<evidence type="ECO:0000259" key="9">
    <source>
        <dbReference type="Pfam" id="PF13515"/>
    </source>
</evidence>
<dbReference type="Pfam" id="PF10337">
    <property type="entry name" value="ArAE_2_N"/>
    <property type="match status" value="1"/>
</dbReference>
<evidence type="ECO:0008006" key="12">
    <source>
        <dbReference type="Google" id="ProtNLM"/>
    </source>
</evidence>
<organism evidence="10 11">
    <name type="scientific">Lichtheimia ornata</name>
    <dbReference type="NCBI Taxonomy" id="688661"/>
    <lineage>
        <taxon>Eukaryota</taxon>
        <taxon>Fungi</taxon>
        <taxon>Fungi incertae sedis</taxon>
        <taxon>Mucoromycota</taxon>
        <taxon>Mucoromycotina</taxon>
        <taxon>Mucoromycetes</taxon>
        <taxon>Mucorales</taxon>
        <taxon>Lichtheimiaceae</taxon>
        <taxon>Lichtheimia</taxon>
    </lineage>
</organism>
<feature type="domain" description="DUF2421" evidence="7">
    <location>
        <begin position="734"/>
        <end position="887"/>
    </location>
</feature>
<keyword evidence="11" id="KW-1185">Reference proteome</keyword>
<feature type="compositionally biased region" description="Polar residues" evidence="5">
    <location>
        <begin position="9"/>
        <end position="18"/>
    </location>
</feature>
<keyword evidence="4 6" id="KW-0472">Membrane</keyword>